<feature type="region of interest" description="Disordered" evidence="7">
    <location>
        <begin position="228"/>
        <end position="409"/>
    </location>
</feature>
<dbReference type="SMART" id="SM01000">
    <property type="entry name" value="Aha1_N"/>
    <property type="match status" value="1"/>
</dbReference>
<evidence type="ECO:0000256" key="7">
    <source>
        <dbReference type="SAM" id="MobiDB-lite"/>
    </source>
</evidence>
<dbReference type="InterPro" id="IPR036338">
    <property type="entry name" value="Aha1"/>
</dbReference>
<name>A0A7S2VGP0_9STRA</name>
<feature type="compositionally biased region" description="Low complexity" evidence="7">
    <location>
        <begin position="40"/>
        <end position="52"/>
    </location>
</feature>
<dbReference type="PANTHER" id="PTHR46512">
    <property type="entry name" value="PEPTIDYLPROLYL ISOMERASE"/>
    <property type="match status" value="1"/>
</dbReference>
<keyword evidence="6" id="KW-0802">TPR repeat</keyword>
<dbReference type="AlphaFoldDB" id="A0A7S2VGP0"/>
<dbReference type="InterPro" id="IPR015310">
    <property type="entry name" value="AHSA1-like_N"/>
</dbReference>
<dbReference type="Pfam" id="PF09229">
    <property type="entry name" value="Aha1_N"/>
    <property type="match status" value="1"/>
</dbReference>
<feature type="compositionally biased region" description="Low complexity" evidence="7">
    <location>
        <begin position="380"/>
        <end position="393"/>
    </location>
</feature>
<dbReference type="SUPFAM" id="SSF103111">
    <property type="entry name" value="Activator of Hsp90 ATPase, Aha1"/>
    <property type="match status" value="1"/>
</dbReference>
<dbReference type="GO" id="GO:0001671">
    <property type="term" value="F:ATPase activator activity"/>
    <property type="evidence" value="ECO:0007669"/>
    <property type="project" value="InterPro"/>
</dbReference>
<evidence type="ECO:0000256" key="4">
    <source>
        <dbReference type="ARBA" id="ARBA00023110"/>
    </source>
</evidence>
<evidence type="ECO:0000313" key="9">
    <source>
        <dbReference type="EMBL" id="CAD9955547.1"/>
    </source>
</evidence>
<accession>A0A7S2VGP0</accession>
<comment type="catalytic activity">
    <reaction evidence="1">
        <text>[protein]-peptidylproline (omega=180) = [protein]-peptidylproline (omega=0)</text>
        <dbReference type="Rhea" id="RHEA:16237"/>
        <dbReference type="Rhea" id="RHEA-COMP:10747"/>
        <dbReference type="Rhea" id="RHEA-COMP:10748"/>
        <dbReference type="ChEBI" id="CHEBI:83833"/>
        <dbReference type="ChEBI" id="CHEBI:83834"/>
        <dbReference type="EC" id="5.2.1.8"/>
    </reaction>
</comment>
<feature type="compositionally biased region" description="Basic and acidic residues" evidence="7">
    <location>
        <begin position="357"/>
        <end position="375"/>
    </location>
</feature>
<evidence type="ECO:0000256" key="5">
    <source>
        <dbReference type="ARBA" id="ARBA00023235"/>
    </source>
</evidence>
<dbReference type="SUPFAM" id="SSF48452">
    <property type="entry name" value="TPR-like"/>
    <property type="match status" value="1"/>
</dbReference>
<dbReference type="PROSITE" id="PS50005">
    <property type="entry name" value="TPR"/>
    <property type="match status" value="1"/>
</dbReference>
<dbReference type="SMART" id="SM00028">
    <property type="entry name" value="TPR"/>
    <property type="match status" value="3"/>
</dbReference>
<evidence type="ECO:0000259" key="8">
    <source>
        <dbReference type="SMART" id="SM01000"/>
    </source>
</evidence>
<feature type="domain" description="Activator of Hsp90 ATPase AHSA1-like N-terminal" evidence="8">
    <location>
        <begin position="414"/>
        <end position="554"/>
    </location>
</feature>
<evidence type="ECO:0000256" key="2">
    <source>
        <dbReference type="ARBA" id="ARBA00006817"/>
    </source>
</evidence>
<sequence>MSDPEGTATASPAATEDPAQDDQKAASPSPALPDDPPALPGASASDDNSTTTDEGDDSDAEGGDQGGADALVKATLQKEEGNGHFKTGNWDEAARCYRRGTNRLKKVSGPGADPQVIALQLTLQTNLSMVLFKQSKYRASRDVASKALEIDPNHVKALYRRAVACRKMGDLEDAKKDLRVALTADVNNVACKKELAAIKKQVETANKEQKSALAKAFSSGGKSSFLYNDKEEEEKKKAQEKKEAEKKKQEAKAKRKQQWEDECVKRMAKGDDAISFDDWEKEREDKEKKEQKEREAKEKEERKKAAAARKAAKASSSNSSKGDDDDDDDELTEQELASLRGYKKTKDGRTTSYFTRELSEDEKQRIGDIAPKKLDSGAATPTLLSTSSSSSPTAVDGSTASRPSAWNQAGTWEEKDCTTWCQDALTTKLQSTIYSGGNGDGAVVAKITKVDELTGEGSVAIAGGKRRYIFDFHAKLKYEIASSSDPEAKTATGMVRLPDICSTHIDDDELEVVFDGSWKKAPSSQHAAAFTAARTDLGNALRSAVKEWVQDFNQQF</sequence>
<dbReference type="Gene3D" id="3.15.10.20">
    <property type="entry name" value="Activator of Hsp90 ATPase Aha1, N-terminal domain"/>
    <property type="match status" value="1"/>
</dbReference>
<evidence type="ECO:0000256" key="6">
    <source>
        <dbReference type="PROSITE-ProRule" id="PRU00339"/>
    </source>
</evidence>
<feature type="repeat" description="TPR" evidence="6">
    <location>
        <begin position="121"/>
        <end position="154"/>
    </location>
</feature>
<feature type="compositionally biased region" description="Acidic residues" evidence="7">
    <location>
        <begin position="53"/>
        <end position="62"/>
    </location>
</feature>
<reference evidence="9" key="1">
    <citation type="submission" date="2021-01" db="EMBL/GenBank/DDBJ databases">
        <authorList>
            <person name="Corre E."/>
            <person name="Pelletier E."/>
            <person name="Niang G."/>
            <person name="Scheremetjew M."/>
            <person name="Finn R."/>
            <person name="Kale V."/>
            <person name="Holt S."/>
            <person name="Cochrane G."/>
            <person name="Meng A."/>
            <person name="Brown T."/>
            <person name="Cohen L."/>
        </authorList>
    </citation>
    <scope>NUCLEOTIDE SEQUENCE</scope>
    <source>
        <strain evidence="9">CCMP125</strain>
    </source>
</reference>
<keyword evidence="5" id="KW-0413">Isomerase</keyword>
<dbReference type="InterPro" id="IPR019734">
    <property type="entry name" value="TPR_rpt"/>
</dbReference>
<feature type="compositionally biased region" description="Acidic residues" evidence="7">
    <location>
        <begin position="323"/>
        <end position="333"/>
    </location>
</feature>
<gene>
    <name evidence="9" type="ORF">APAL1065_LOCUS7374</name>
</gene>
<comment type="similarity">
    <text evidence="2">Belongs to the AHA1 family.</text>
</comment>
<feature type="compositionally biased region" description="Pro residues" evidence="7">
    <location>
        <begin position="30"/>
        <end position="39"/>
    </location>
</feature>
<evidence type="ECO:0000256" key="3">
    <source>
        <dbReference type="ARBA" id="ARBA00013194"/>
    </source>
</evidence>
<dbReference type="InterPro" id="IPR011990">
    <property type="entry name" value="TPR-like_helical_dom_sf"/>
</dbReference>
<proteinExistence type="inferred from homology"/>
<keyword evidence="4" id="KW-0697">Rotamase</keyword>
<protein>
    <recommendedName>
        <fullName evidence="3">peptidylprolyl isomerase</fullName>
        <ecNumber evidence="3">5.2.1.8</ecNumber>
    </recommendedName>
</protein>
<dbReference type="GO" id="GO:0003755">
    <property type="term" value="F:peptidyl-prolyl cis-trans isomerase activity"/>
    <property type="evidence" value="ECO:0007669"/>
    <property type="project" value="UniProtKB-EC"/>
</dbReference>
<dbReference type="GO" id="GO:0051087">
    <property type="term" value="F:protein-folding chaperone binding"/>
    <property type="evidence" value="ECO:0007669"/>
    <property type="project" value="InterPro"/>
</dbReference>
<feature type="region of interest" description="Disordered" evidence="7">
    <location>
        <begin position="1"/>
        <end position="72"/>
    </location>
</feature>
<feature type="compositionally biased region" description="Polar residues" evidence="7">
    <location>
        <begin position="396"/>
        <end position="409"/>
    </location>
</feature>
<dbReference type="EC" id="5.2.1.8" evidence="3"/>
<organism evidence="9">
    <name type="scientific">Entomoneis paludosa</name>
    <dbReference type="NCBI Taxonomy" id="265537"/>
    <lineage>
        <taxon>Eukaryota</taxon>
        <taxon>Sar</taxon>
        <taxon>Stramenopiles</taxon>
        <taxon>Ochrophyta</taxon>
        <taxon>Bacillariophyta</taxon>
        <taxon>Bacillariophyceae</taxon>
        <taxon>Bacillariophycidae</taxon>
        <taxon>Entomoneidaceae</taxon>
        <taxon>Entomoneis</taxon>
    </lineage>
</organism>
<feature type="compositionally biased region" description="Basic and acidic residues" evidence="7">
    <location>
        <begin position="233"/>
        <end position="304"/>
    </location>
</feature>
<dbReference type="Gene3D" id="1.25.40.10">
    <property type="entry name" value="Tetratricopeptide repeat domain"/>
    <property type="match status" value="1"/>
</dbReference>
<dbReference type="InterPro" id="IPR050754">
    <property type="entry name" value="FKBP4/5/8-like"/>
</dbReference>
<dbReference type="EMBL" id="HBHT01010987">
    <property type="protein sequence ID" value="CAD9955547.1"/>
    <property type="molecule type" value="Transcribed_RNA"/>
</dbReference>
<evidence type="ECO:0000256" key="1">
    <source>
        <dbReference type="ARBA" id="ARBA00000971"/>
    </source>
</evidence>
<dbReference type="Pfam" id="PF13431">
    <property type="entry name" value="TPR_17"/>
    <property type="match status" value="1"/>
</dbReference>
<dbReference type="PANTHER" id="PTHR46512:SF9">
    <property type="entry name" value="PEPTIDYLPROLYL ISOMERASE"/>
    <property type="match status" value="1"/>
</dbReference>